<dbReference type="Proteomes" id="UP000305517">
    <property type="component" value="Unassembled WGS sequence"/>
</dbReference>
<evidence type="ECO:0000313" key="3">
    <source>
        <dbReference type="Proteomes" id="UP000305517"/>
    </source>
</evidence>
<feature type="chain" id="PRO_5024270434" description="CBM-cenC domain-containing protein" evidence="1">
    <location>
        <begin position="19"/>
        <end position="179"/>
    </location>
</feature>
<dbReference type="AlphaFoldDB" id="A0A5R8WU15"/>
<organism evidence="2 3">
    <name type="scientific">Hymenobacter jeollabukensis</name>
    <dbReference type="NCBI Taxonomy" id="2025313"/>
    <lineage>
        <taxon>Bacteria</taxon>
        <taxon>Pseudomonadati</taxon>
        <taxon>Bacteroidota</taxon>
        <taxon>Cytophagia</taxon>
        <taxon>Cytophagales</taxon>
        <taxon>Hymenobacteraceae</taxon>
        <taxon>Hymenobacter</taxon>
    </lineage>
</organism>
<comment type="caution">
    <text evidence="2">The sequence shown here is derived from an EMBL/GenBank/DDBJ whole genome shotgun (WGS) entry which is preliminary data.</text>
</comment>
<evidence type="ECO:0000313" key="2">
    <source>
        <dbReference type="EMBL" id="TLM95260.1"/>
    </source>
</evidence>
<gene>
    <name evidence="2" type="ORF">FDY95_05590</name>
</gene>
<keyword evidence="3" id="KW-1185">Reference proteome</keyword>
<keyword evidence="1" id="KW-0732">Signal</keyword>
<dbReference type="RefSeq" id="WP_138075760.1">
    <property type="nucleotide sequence ID" value="NZ_VAJM01000002.1"/>
</dbReference>
<feature type="signal peptide" evidence="1">
    <location>
        <begin position="1"/>
        <end position="18"/>
    </location>
</feature>
<name>A0A5R8WU15_9BACT</name>
<evidence type="ECO:0000256" key="1">
    <source>
        <dbReference type="SAM" id="SignalP"/>
    </source>
</evidence>
<accession>A0A5R8WU15</accession>
<dbReference type="EMBL" id="VAJM01000002">
    <property type="protein sequence ID" value="TLM95260.1"/>
    <property type="molecule type" value="Genomic_DNA"/>
</dbReference>
<proteinExistence type="predicted"/>
<sequence>MRFSILSAGLLLFSAACSSDGATGKVGDHSTLINTGFDDMAGWVPATPSLTKERARSGLYSIKTDKDIEYSLTYRQLLADVVSSKPRKLRLTGWVNTSGPDADAILSLQILSSKDGSTVFNEGVNVKEQVKKPGSWQQVSHEFVLPEKAISTDELRVFLWRAGSGAPVYLDDVELQLVE</sequence>
<dbReference type="SUPFAM" id="SSF49785">
    <property type="entry name" value="Galactose-binding domain-like"/>
    <property type="match status" value="1"/>
</dbReference>
<dbReference type="OrthoDB" id="882450at2"/>
<protein>
    <recommendedName>
        <fullName evidence="4">CBM-cenC domain-containing protein</fullName>
    </recommendedName>
</protein>
<reference evidence="2 3" key="1">
    <citation type="submission" date="2019-05" db="EMBL/GenBank/DDBJ databases">
        <title>Hymenobacter edaphi sp. nov., isolated from abandoned arsenic-contaminated farmland soil.</title>
        <authorList>
            <person name="Nie L."/>
        </authorList>
    </citation>
    <scope>NUCLEOTIDE SEQUENCE [LARGE SCALE GENOMIC DNA]</scope>
    <source>
        <strain evidence="2 3">1-3-3-8</strain>
    </source>
</reference>
<dbReference type="Gene3D" id="2.60.120.260">
    <property type="entry name" value="Galactose-binding domain-like"/>
    <property type="match status" value="1"/>
</dbReference>
<dbReference type="PROSITE" id="PS51257">
    <property type="entry name" value="PROKAR_LIPOPROTEIN"/>
    <property type="match status" value="1"/>
</dbReference>
<dbReference type="InterPro" id="IPR008979">
    <property type="entry name" value="Galactose-bd-like_sf"/>
</dbReference>
<evidence type="ECO:0008006" key="4">
    <source>
        <dbReference type="Google" id="ProtNLM"/>
    </source>
</evidence>